<dbReference type="EMBL" id="MKKU01000554">
    <property type="protein sequence ID" value="RNF07837.1"/>
    <property type="molecule type" value="Genomic_DNA"/>
</dbReference>
<protein>
    <submittedName>
        <fullName evidence="6">Retrotransposon hot spot (RHS) protein</fullName>
    </submittedName>
</protein>
<dbReference type="InterPro" id="IPR046836">
    <property type="entry name" value="RHS_C"/>
</dbReference>
<reference evidence="6 7" key="1">
    <citation type="journal article" date="2018" name="BMC Genomics">
        <title>Genomic comparison of Trypanosoma conorhini and Trypanosoma rangeli to Trypanosoma cruzi strains of high and low virulence.</title>
        <authorList>
            <person name="Bradwell K.R."/>
            <person name="Koparde V.N."/>
            <person name="Matveyev A.V."/>
            <person name="Serrano M.G."/>
            <person name="Alves J.M."/>
            <person name="Parikh H."/>
            <person name="Huang B."/>
            <person name="Lee V."/>
            <person name="Espinosa-Alvarez O."/>
            <person name="Ortiz P.A."/>
            <person name="Costa-Martins A.G."/>
            <person name="Teixeira M.M."/>
            <person name="Buck G.A."/>
        </authorList>
    </citation>
    <scope>NUCLEOTIDE SEQUENCE [LARGE SCALE GENOMIC DNA]</scope>
    <source>
        <strain evidence="6 7">025E</strain>
    </source>
</reference>
<name>A0A422NQR1_9TRYP</name>
<keyword evidence="1" id="KW-0175">Coiled coil</keyword>
<feature type="domain" description="Retrotransposon hot spot protein,C-terminal" evidence="3">
    <location>
        <begin position="312"/>
        <end position="557"/>
    </location>
</feature>
<feature type="domain" description="Retrotransposon hot spot protein N-terminal" evidence="4">
    <location>
        <begin position="198"/>
        <end position="303"/>
    </location>
</feature>
<dbReference type="Proteomes" id="UP000284403">
    <property type="component" value="Unassembled WGS sequence"/>
</dbReference>
<feature type="coiled-coil region" evidence="1">
    <location>
        <begin position="165"/>
        <end position="199"/>
    </location>
</feature>
<sequence length="797" mass="89313">MSGRSEETYAAAESPATNVPRGQRRARSGPASDSQQPPARRRRQEGAAPLPPRWTRHSMVRELLLAGAGHTTEIKLNDFLRRELGGRGVVEANGNVSLKSFVARPGAFITNENDLRLILASPSYTAIKEELEDENKLREDGNKLVDHGVCVLWEWGEFEQKDIVSDAVREKLDAALDAAEEAERKKREEEAAAQRALYESVYNARWSHVVEVPGGDGLGMEVREGKPRQWWEFELGGHTLLPADAAAQFAPPRPRLMVLSSERGWPFSWRRKEFLPDCYVTAEVERVWQFVKADLTGLFSSGESRSGPRNRVLLGMPGIGKSMAAGSYLLYQLLHHDAEELGAVAYFVADRAFLFDKTAQTVARFEDQQRALGAMGQLSGRGIKGYAIYDLAKEGKIPYSSPWTLFVLSAPYEENYKSWKKQKGAFDFVMNCPDEGDVKAMCAWRERGRPAQEQAEHWGRVRDFIAHVGPIPRLLFREGDYKSRWELVERTVECFTPADYLGYFRETIDGVWHTQHPLQPLAKAVRLVSELGFDGFQNVPVSPVVRGKILVRVAKTMRSPGGFESLMRNPVGGLPAFLEAYGACAFMYWGFVWRMHDKLSELRPPTGREPVPCVLHVDPQMLPTDAVALLPKLFHPAKVDAKYRVLYVPGVENFPLVDAFFFVEAPRRTMVGLQTTTAKARHVASSTVRHFNDQLAGFFNGWEAFAADLSWEIIYVQHAGSTPAAGWKRCDVVEPLTEAQRGAEEAAAGFWNQHVRQYRVVVSGADVRAARGQEGEAVEIPARVLWAMAFPGVQMRL</sequence>
<feature type="domain" description="DUF7578" evidence="5">
    <location>
        <begin position="71"/>
        <end position="134"/>
    </location>
</feature>
<evidence type="ECO:0000313" key="6">
    <source>
        <dbReference type="EMBL" id="RNF07837.1"/>
    </source>
</evidence>
<evidence type="ECO:0000313" key="7">
    <source>
        <dbReference type="Proteomes" id="UP000284403"/>
    </source>
</evidence>
<dbReference type="InterPro" id="IPR052980">
    <property type="entry name" value="Crinkler_effector"/>
</dbReference>
<dbReference type="Pfam" id="PF24466">
    <property type="entry name" value="DUF7578"/>
    <property type="match status" value="1"/>
</dbReference>
<dbReference type="GeneID" id="40320947"/>
<evidence type="ECO:0000256" key="2">
    <source>
        <dbReference type="SAM" id="MobiDB-lite"/>
    </source>
</evidence>
<dbReference type="InterPro" id="IPR046835">
    <property type="entry name" value="RHS_N"/>
</dbReference>
<dbReference type="Pfam" id="PF20445">
    <property type="entry name" value="RHS_N"/>
    <property type="match status" value="1"/>
</dbReference>
<organism evidence="6 7">
    <name type="scientific">Trypanosoma conorhini</name>
    <dbReference type="NCBI Taxonomy" id="83891"/>
    <lineage>
        <taxon>Eukaryota</taxon>
        <taxon>Discoba</taxon>
        <taxon>Euglenozoa</taxon>
        <taxon>Kinetoplastea</taxon>
        <taxon>Metakinetoplastina</taxon>
        <taxon>Trypanosomatida</taxon>
        <taxon>Trypanosomatidae</taxon>
        <taxon>Trypanosoma</taxon>
    </lineage>
</organism>
<accession>A0A422NQR1</accession>
<keyword evidence="7" id="KW-1185">Reference proteome</keyword>
<gene>
    <name evidence="6" type="ORF">Tco025E_07336</name>
</gene>
<dbReference type="AlphaFoldDB" id="A0A422NQR1"/>
<dbReference type="PANTHER" id="PTHR33129">
    <property type="entry name" value="PROTEIN KINASE DOMAIN-CONTAINING PROTEIN-RELATED"/>
    <property type="match status" value="1"/>
</dbReference>
<evidence type="ECO:0000259" key="3">
    <source>
        <dbReference type="Pfam" id="PF07999"/>
    </source>
</evidence>
<evidence type="ECO:0000259" key="5">
    <source>
        <dbReference type="Pfam" id="PF24466"/>
    </source>
</evidence>
<dbReference type="InterPro" id="IPR056000">
    <property type="entry name" value="DUF7578"/>
</dbReference>
<dbReference type="PANTHER" id="PTHR33129:SF3">
    <property type="entry name" value="HOT SPOT (RHS) PROTEIN, PUTATIVE-RELATED"/>
    <property type="match status" value="1"/>
</dbReference>
<dbReference type="RefSeq" id="XP_029225732.1">
    <property type="nucleotide sequence ID" value="XM_029374202.1"/>
</dbReference>
<dbReference type="Pfam" id="PF07999">
    <property type="entry name" value="RHSP"/>
    <property type="match status" value="1"/>
</dbReference>
<evidence type="ECO:0000259" key="4">
    <source>
        <dbReference type="Pfam" id="PF20445"/>
    </source>
</evidence>
<comment type="caution">
    <text evidence="6">The sequence shown here is derived from an EMBL/GenBank/DDBJ whole genome shotgun (WGS) entry which is preliminary data.</text>
</comment>
<dbReference type="NCBIfam" id="TIGR01631">
    <property type="entry name" value="Trypano_RHS"/>
    <property type="match status" value="1"/>
</dbReference>
<dbReference type="InterPro" id="IPR006518">
    <property type="entry name" value="Trypano_RHS"/>
</dbReference>
<dbReference type="OrthoDB" id="251324at2759"/>
<proteinExistence type="predicted"/>
<evidence type="ECO:0000256" key="1">
    <source>
        <dbReference type="SAM" id="Coils"/>
    </source>
</evidence>
<feature type="region of interest" description="Disordered" evidence="2">
    <location>
        <begin position="1"/>
        <end position="54"/>
    </location>
</feature>